<dbReference type="SUPFAM" id="SSF82708">
    <property type="entry name" value="R3H domain"/>
    <property type="match status" value="1"/>
</dbReference>
<dbReference type="EMBL" id="WNYA01000010">
    <property type="protein sequence ID" value="KAG8553578.1"/>
    <property type="molecule type" value="Genomic_DNA"/>
</dbReference>
<dbReference type="InterPro" id="IPR000467">
    <property type="entry name" value="G_patch_dom"/>
</dbReference>
<dbReference type="GO" id="GO:0004386">
    <property type="term" value="F:helicase activity"/>
    <property type="evidence" value="ECO:0007669"/>
    <property type="project" value="UniProtKB-KW"/>
</dbReference>
<evidence type="ECO:0000313" key="13">
    <source>
        <dbReference type="EMBL" id="KAG8553578.1"/>
    </source>
</evidence>
<evidence type="ECO:0000313" key="14">
    <source>
        <dbReference type="Proteomes" id="UP000824782"/>
    </source>
</evidence>
<dbReference type="Pfam" id="PF01424">
    <property type="entry name" value="R3H"/>
    <property type="match status" value="1"/>
</dbReference>
<dbReference type="GO" id="GO:0005524">
    <property type="term" value="F:ATP binding"/>
    <property type="evidence" value="ECO:0007669"/>
    <property type="project" value="UniProtKB-KW"/>
</dbReference>
<evidence type="ECO:0000256" key="4">
    <source>
        <dbReference type="ARBA" id="ARBA00022801"/>
    </source>
</evidence>
<comment type="similarity">
    <text evidence="2">Belongs to the CARF family.</text>
</comment>
<keyword evidence="14" id="KW-1185">Reference proteome</keyword>
<comment type="subcellular location">
    <subcellularLocation>
        <location evidence="1">Nucleus</location>
    </subcellularLocation>
</comment>
<gene>
    <name evidence="13" type="ORF">GDO81_003470</name>
</gene>
<keyword evidence="3" id="KW-0547">Nucleotide-binding</keyword>
<dbReference type="PROSITE" id="PS51061">
    <property type="entry name" value="R3H"/>
    <property type="match status" value="1"/>
</dbReference>
<evidence type="ECO:0000259" key="11">
    <source>
        <dbReference type="PROSITE" id="PS51061"/>
    </source>
</evidence>
<dbReference type="Gene3D" id="3.30.1370.50">
    <property type="entry name" value="R3H-like domain"/>
    <property type="match status" value="1"/>
</dbReference>
<dbReference type="InterPro" id="IPR034071">
    <property type="entry name" value="R3H_NRF"/>
</dbReference>
<keyword evidence="7" id="KW-0694">RNA-binding</keyword>
<dbReference type="PANTHER" id="PTHR48430">
    <property type="entry name" value="PARTNER OF XRN-2 PROTEIN 1"/>
    <property type="match status" value="1"/>
</dbReference>
<dbReference type="InterPro" id="IPR021859">
    <property type="entry name" value="XTBD"/>
</dbReference>
<reference evidence="13" key="1">
    <citation type="thesis" date="2020" institute="ProQuest LLC" country="789 East Eisenhower Parkway, Ann Arbor, MI, USA">
        <title>Comparative Genomics and Chromosome Evolution.</title>
        <authorList>
            <person name="Mudd A.B."/>
        </authorList>
    </citation>
    <scope>NUCLEOTIDE SEQUENCE</scope>
    <source>
        <strain evidence="13">237g6f4</strain>
        <tissue evidence="13">Blood</tissue>
    </source>
</reference>
<protein>
    <recommendedName>
        <fullName evidence="15">NF-kappa-B-repressing factor</fullName>
    </recommendedName>
</protein>
<dbReference type="InterPro" id="IPR036867">
    <property type="entry name" value="R3H_dom_sf"/>
</dbReference>
<keyword evidence="6" id="KW-0067">ATP-binding</keyword>
<dbReference type="GO" id="GO:0016787">
    <property type="term" value="F:hydrolase activity"/>
    <property type="evidence" value="ECO:0007669"/>
    <property type="project" value="UniProtKB-KW"/>
</dbReference>
<dbReference type="InterPro" id="IPR014720">
    <property type="entry name" value="dsRBD_dom"/>
</dbReference>
<dbReference type="SMART" id="SM00393">
    <property type="entry name" value="R3H"/>
    <property type="match status" value="1"/>
</dbReference>
<dbReference type="Proteomes" id="UP000824782">
    <property type="component" value="Unassembled WGS sequence"/>
</dbReference>
<dbReference type="Pfam" id="PF11952">
    <property type="entry name" value="XTBD"/>
    <property type="match status" value="1"/>
</dbReference>
<dbReference type="GO" id="GO:0003677">
    <property type="term" value="F:DNA binding"/>
    <property type="evidence" value="ECO:0007669"/>
    <property type="project" value="UniProtKB-ARBA"/>
</dbReference>
<dbReference type="SMART" id="SM00443">
    <property type="entry name" value="G_patch"/>
    <property type="match status" value="1"/>
</dbReference>
<accession>A0AAV6ZZZ7</accession>
<evidence type="ECO:0000256" key="9">
    <source>
        <dbReference type="SAM" id="MobiDB-lite"/>
    </source>
</evidence>
<feature type="region of interest" description="Disordered" evidence="9">
    <location>
        <begin position="135"/>
        <end position="166"/>
    </location>
</feature>
<evidence type="ECO:0000256" key="8">
    <source>
        <dbReference type="ARBA" id="ARBA00023242"/>
    </source>
</evidence>
<dbReference type="InterPro" id="IPR058828">
    <property type="entry name" value="DSRM_CARF/NKRF"/>
</dbReference>
<dbReference type="Pfam" id="PF01585">
    <property type="entry name" value="G-patch"/>
    <property type="match status" value="1"/>
</dbReference>
<feature type="domain" description="G-patch" evidence="10">
    <location>
        <begin position="626"/>
        <end position="671"/>
    </location>
</feature>
<dbReference type="FunFam" id="3.30.1370.50:FF:000002">
    <property type="entry name" value="Immunoglobulin mu DNA-binding protein 2"/>
    <property type="match status" value="1"/>
</dbReference>
<feature type="domain" description="XRN2-binding (XTBD)" evidence="12">
    <location>
        <begin position="16"/>
        <end position="108"/>
    </location>
</feature>
<dbReference type="GO" id="GO:0005634">
    <property type="term" value="C:nucleus"/>
    <property type="evidence" value="ECO:0007669"/>
    <property type="project" value="UniProtKB-SubCell"/>
</dbReference>
<dbReference type="AlphaFoldDB" id="A0AAV6ZZZ7"/>
<evidence type="ECO:0000256" key="2">
    <source>
        <dbReference type="ARBA" id="ARBA00010053"/>
    </source>
</evidence>
<feature type="compositionally biased region" description="Polar residues" evidence="9">
    <location>
        <begin position="145"/>
        <end position="160"/>
    </location>
</feature>
<dbReference type="SMART" id="SM00358">
    <property type="entry name" value="DSRM"/>
    <property type="match status" value="2"/>
</dbReference>
<evidence type="ECO:0000256" key="5">
    <source>
        <dbReference type="ARBA" id="ARBA00022806"/>
    </source>
</evidence>
<dbReference type="SUPFAM" id="SSF54768">
    <property type="entry name" value="dsRNA-binding domain-like"/>
    <property type="match status" value="2"/>
</dbReference>
<evidence type="ECO:0000256" key="1">
    <source>
        <dbReference type="ARBA" id="ARBA00004123"/>
    </source>
</evidence>
<dbReference type="InterPro" id="IPR001374">
    <property type="entry name" value="R3H_dom"/>
</dbReference>
<dbReference type="Pfam" id="PF26535">
    <property type="entry name" value="DSRM_CARF"/>
    <property type="match status" value="1"/>
</dbReference>
<organism evidence="13 14">
    <name type="scientific">Engystomops pustulosus</name>
    <name type="common">Tungara frog</name>
    <name type="synonym">Physalaemus pustulosus</name>
    <dbReference type="NCBI Taxonomy" id="76066"/>
    <lineage>
        <taxon>Eukaryota</taxon>
        <taxon>Metazoa</taxon>
        <taxon>Chordata</taxon>
        <taxon>Craniata</taxon>
        <taxon>Vertebrata</taxon>
        <taxon>Euteleostomi</taxon>
        <taxon>Amphibia</taxon>
        <taxon>Batrachia</taxon>
        <taxon>Anura</taxon>
        <taxon>Neobatrachia</taxon>
        <taxon>Hyloidea</taxon>
        <taxon>Leptodactylidae</taxon>
        <taxon>Leiuperinae</taxon>
        <taxon>Engystomops</taxon>
    </lineage>
</organism>
<proteinExistence type="inferred from homology"/>
<keyword evidence="8" id="KW-0539">Nucleus</keyword>
<dbReference type="Pfam" id="PF00035">
    <property type="entry name" value="dsrm"/>
    <property type="match status" value="2"/>
</dbReference>
<comment type="caution">
    <text evidence="13">The sequence shown here is derived from an EMBL/GenBank/DDBJ whole genome shotgun (WGS) entry which is preliminary data.</text>
</comment>
<name>A0AAV6ZZZ7_ENGPU</name>
<evidence type="ECO:0000259" key="10">
    <source>
        <dbReference type="PROSITE" id="PS50174"/>
    </source>
</evidence>
<keyword evidence="4" id="KW-0378">Hydrolase</keyword>
<feature type="compositionally biased region" description="Basic and acidic residues" evidence="9">
    <location>
        <begin position="135"/>
        <end position="144"/>
    </location>
</feature>
<dbReference type="PROSITE" id="PS50174">
    <property type="entry name" value="G_PATCH"/>
    <property type="match status" value="1"/>
</dbReference>
<evidence type="ECO:0000256" key="3">
    <source>
        <dbReference type="ARBA" id="ARBA00022741"/>
    </source>
</evidence>
<evidence type="ECO:0000256" key="7">
    <source>
        <dbReference type="ARBA" id="ARBA00022884"/>
    </source>
</evidence>
<keyword evidence="5" id="KW-0347">Helicase</keyword>
<evidence type="ECO:0000259" key="12">
    <source>
        <dbReference type="PROSITE" id="PS51827"/>
    </source>
</evidence>
<evidence type="ECO:0000256" key="6">
    <source>
        <dbReference type="ARBA" id="ARBA00022840"/>
    </source>
</evidence>
<dbReference type="CDD" id="cd02640">
    <property type="entry name" value="R3H_NRF"/>
    <property type="match status" value="1"/>
</dbReference>
<feature type="domain" description="R3H" evidence="11">
    <location>
        <begin position="674"/>
        <end position="738"/>
    </location>
</feature>
<dbReference type="PANTHER" id="PTHR48430:SF1">
    <property type="entry name" value="PARTNER OF XRN-2 PROTEIN 1"/>
    <property type="match status" value="1"/>
</dbReference>
<dbReference type="Gene3D" id="3.30.160.20">
    <property type="match status" value="2"/>
</dbReference>
<sequence length="763" mass="85820">MEENAEASGEEAQLCLEDFRQFSENNKQWFARREFLTRHLHEYPGRKMDQLLAMSMVWCNIVYIGNRYGQQLTEKVLQMGEGIDVGEMPTFELVPGAKATKRPATSDAGKKRFGPRPRFEPVKFVVSTVEDDKQFQVNERKDSELSSQDNPSPPHTSNESFCDDDLSETQGNCSPFIFDPNVVIEQARGEFSNFMTRVHQNYSSKFETHGSDLSRDFRSNVLDVWKNKNFHEKTGFGFVKPAREARLRVNDTAMRYTGRTIHTLDIPDFFDKLATCVQENIQNALAAGSIKIYYTNILEKSLGALKTNPEYIYAPVKKIPQEDLARMKSGLPYGMACELRCQDVYVATGYSYNEAGSRDDAAEQAIKLLINSKVKVISAKRKCGLGYREDLLLCPIHSTGTELPPALKPENPVAKQGAKTLSKFVLVENKDAAVQVLKESAAHNKMKVNYNFTQKGGMWRCTVYIEGTFVAEGFGSRRTSQNAAARAAVKVLKKFPSNYEQSDNPECPGKSISLKDIVICQKGEDPIQILIATAHFNKVSLEFVLQQLSGFNFCCQVYIAQNLIAEGTGTKKSAKHQAAEAALAILMKTQPLVTVNQKTAPADDAISRNEIHDSFNMANNQQQIKSDNIGNQMLRKMGWSGGGLGKEGEGIAEPVVVKERFSREGLGLMTSNKKITKNDIQRIIQNYAMSENQEDLTFTRDLSPEERKHFHLMARKYGLKSKSYGKGRERFLTISRKWNNQELLRQLQQEGQVGAYTLVQPSQ</sequence>
<dbReference type="GO" id="GO:0003723">
    <property type="term" value="F:RNA binding"/>
    <property type="evidence" value="ECO:0007669"/>
    <property type="project" value="UniProtKB-KW"/>
</dbReference>
<dbReference type="PROSITE" id="PS51827">
    <property type="entry name" value="XTBD"/>
    <property type="match status" value="1"/>
</dbReference>
<evidence type="ECO:0008006" key="15">
    <source>
        <dbReference type="Google" id="ProtNLM"/>
    </source>
</evidence>